<organism evidence="2 3">
    <name type="scientific">Paenibacillus allorhizosphaerae</name>
    <dbReference type="NCBI Taxonomy" id="2849866"/>
    <lineage>
        <taxon>Bacteria</taxon>
        <taxon>Bacillati</taxon>
        <taxon>Bacillota</taxon>
        <taxon>Bacilli</taxon>
        <taxon>Bacillales</taxon>
        <taxon>Paenibacillaceae</taxon>
        <taxon>Paenibacillus</taxon>
    </lineage>
</organism>
<keyword evidence="1" id="KW-0812">Transmembrane</keyword>
<sequence>MVKKLAFLRILVGMVCISLGVYGYMWWNHLLNDSGGPDQGSGIMMVVPQFISIILVVIGFVFFGQGIIKICKRGVKDRSTT</sequence>
<keyword evidence="1" id="KW-0472">Membrane</keyword>
<proteinExistence type="predicted"/>
<comment type="caution">
    <text evidence="2">The sequence shown here is derived from an EMBL/GenBank/DDBJ whole genome shotgun (WGS) entry which is preliminary data.</text>
</comment>
<gene>
    <name evidence="2" type="ORF">PAECIP111802_03237</name>
</gene>
<accession>A0ABN7TP53</accession>
<protein>
    <recommendedName>
        <fullName evidence="4">DUF3955 domain-containing protein</fullName>
    </recommendedName>
</protein>
<evidence type="ECO:0000313" key="3">
    <source>
        <dbReference type="Proteomes" id="UP000730618"/>
    </source>
</evidence>
<feature type="transmembrane region" description="Helical" evidence="1">
    <location>
        <begin position="47"/>
        <end position="68"/>
    </location>
</feature>
<keyword evidence="1" id="KW-1133">Transmembrane helix</keyword>
<keyword evidence="3" id="KW-1185">Reference proteome</keyword>
<dbReference type="EMBL" id="CAJVCE010000008">
    <property type="protein sequence ID" value="CAG7644349.1"/>
    <property type="molecule type" value="Genomic_DNA"/>
</dbReference>
<evidence type="ECO:0000313" key="2">
    <source>
        <dbReference type="EMBL" id="CAG7644349.1"/>
    </source>
</evidence>
<name>A0ABN7TP53_9BACL</name>
<evidence type="ECO:0008006" key="4">
    <source>
        <dbReference type="Google" id="ProtNLM"/>
    </source>
</evidence>
<feature type="transmembrane region" description="Helical" evidence="1">
    <location>
        <begin position="7"/>
        <end position="27"/>
    </location>
</feature>
<dbReference type="Proteomes" id="UP000730618">
    <property type="component" value="Unassembled WGS sequence"/>
</dbReference>
<evidence type="ECO:0000256" key="1">
    <source>
        <dbReference type="SAM" id="Phobius"/>
    </source>
</evidence>
<reference evidence="2 3" key="1">
    <citation type="submission" date="2021-06" db="EMBL/GenBank/DDBJ databases">
        <authorList>
            <person name="Criscuolo A."/>
        </authorList>
    </citation>
    <scope>NUCLEOTIDE SEQUENCE [LARGE SCALE GENOMIC DNA]</scope>
    <source>
        <strain evidence="3">CIP 111802</strain>
    </source>
</reference>